<comment type="cofactor">
    <cofactor evidence="1">
        <name>pyridoxal 5'-phosphate</name>
        <dbReference type="ChEBI" id="CHEBI:597326"/>
    </cofactor>
</comment>
<dbReference type="AlphaFoldDB" id="F4H7Z6"/>
<name>F4H7Z6_CELFA</name>
<dbReference type="InterPro" id="IPR051326">
    <property type="entry name" value="Kynurenine-oxoglutarate_AT"/>
</dbReference>
<dbReference type="Pfam" id="PF00155">
    <property type="entry name" value="Aminotran_1_2"/>
    <property type="match status" value="1"/>
</dbReference>
<evidence type="ECO:0000256" key="2">
    <source>
        <dbReference type="ARBA" id="ARBA00007441"/>
    </source>
</evidence>
<organism evidence="8 9">
    <name type="scientific">Cellulomonas fimi (strain ATCC 484 / DSM 20113 / JCM 1341 / CCUG 24087 / LMG 16345 / NBRC 15513 / NCIMB 8980 / NCTC 7547 / NRS-133)</name>
    <dbReference type="NCBI Taxonomy" id="590998"/>
    <lineage>
        <taxon>Bacteria</taxon>
        <taxon>Bacillati</taxon>
        <taxon>Actinomycetota</taxon>
        <taxon>Actinomycetes</taxon>
        <taxon>Micrococcales</taxon>
        <taxon>Cellulomonadaceae</taxon>
        <taxon>Cellulomonas</taxon>
    </lineage>
</organism>
<dbReference type="GO" id="GO:0005737">
    <property type="term" value="C:cytoplasm"/>
    <property type="evidence" value="ECO:0007669"/>
    <property type="project" value="TreeGrafter"/>
</dbReference>
<dbReference type="PANTHER" id="PTHR43807:SF20">
    <property type="entry name" value="FI04487P"/>
    <property type="match status" value="1"/>
</dbReference>
<keyword evidence="4 8" id="KW-0808">Transferase</keyword>
<evidence type="ECO:0000256" key="5">
    <source>
        <dbReference type="ARBA" id="ARBA00022898"/>
    </source>
</evidence>
<dbReference type="GO" id="GO:0016212">
    <property type="term" value="F:kynurenine-oxoglutarate transaminase activity"/>
    <property type="evidence" value="ECO:0007669"/>
    <property type="project" value="TreeGrafter"/>
</dbReference>
<dbReference type="InterPro" id="IPR015422">
    <property type="entry name" value="PyrdxlP-dep_Trfase_small"/>
</dbReference>
<feature type="region of interest" description="Disordered" evidence="6">
    <location>
        <begin position="1"/>
        <end position="32"/>
    </location>
</feature>
<dbReference type="CDD" id="cd00609">
    <property type="entry name" value="AAT_like"/>
    <property type="match status" value="1"/>
</dbReference>
<feature type="compositionally biased region" description="Low complexity" evidence="6">
    <location>
        <begin position="1"/>
        <end position="11"/>
    </location>
</feature>
<keyword evidence="9" id="KW-1185">Reference proteome</keyword>
<dbReference type="Proteomes" id="UP000008460">
    <property type="component" value="Chromosome"/>
</dbReference>
<evidence type="ECO:0000313" key="9">
    <source>
        <dbReference type="Proteomes" id="UP000008460"/>
    </source>
</evidence>
<dbReference type="Gene3D" id="3.40.640.10">
    <property type="entry name" value="Type I PLP-dependent aspartate aminotransferase-like (Major domain)"/>
    <property type="match status" value="1"/>
</dbReference>
<evidence type="ECO:0000256" key="4">
    <source>
        <dbReference type="ARBA" id="ARBA00022679"/>
    </source>
</evidence>
<evidence type="ECO:0000256" key="6">
    <source>
        <dbReference type="SAM" id="MobiDB-lite"/>
    </source>
</evidence>
<dbReference type="SUPFAM" id="SSF53383">
    <property type="entry name" value="PLP-dependent transferases"/>
    <property type="match status" value="1"/>
</dbReference>
<evidence type="ECO:0000256" key="3">
    <source>
        <dbReference type="ARBA" id="ARBA00022576"/>
    </source>
</evidence>
<dbReference type="GO" id="GO:0030170">
    <property type="term" value="F:pyridoxal phosphate binding"/>
    <property type="evidence" value="ECO:0007669"/>
    <property type="project" value="InterPro"/>
</dbReference>
<keyword evidence="5" id="KW-0663">Pyridoxal phosphate</keyword>
<feature type="compositionally biased region" description="Basic and acidic residues" evidence="6">
    <location>
        <begin position="19"/>
        <end position="32"/>
    </location>
</feature>
<evidence type="ECO:0000256" key="1">
    <source>
        <dbReference type="ARBA" id="ARBA00001933"/>
    </source>
</evidence>
<feature type="domain" description="Aminotransferase class I/classII large" evidence="7">
    <location>
        <begin position="67"/>
        <end position="427"/>
    </location>
</feature>
<accession>F4H7Z6</accession>
<keyword evidence="3 8" id="KW-0032">Aminotransferase</keyword>
<sequence length="432" mass="45538">MTTGRVPRAASPAPPPYPRRVDEPRAEQRHGRWRDVARASGLLGDDGRARPTIFAEMSALATATGAVNLGQGFPDVDGPASVARAAADAIAAGHNQYPPGPGVPELRAAVAEHQRDRYGLDVDPDREVLVTAGATEAIAATVLALAGPGDEVLTLEPFYDAYAAVVALAGATHTTAPLRATPDGFRLDVDALSAAFTDRTRIVLLNTPHNPTGTVLTPDELAAVARLAVAHDALVVTDEVYEHLVLDAGVRHVPVATLPGMAGRTLTISSAGKTFSFTGWKIGWVTGPEHLVTAVRTVKQFLTYVSGAPFQPAVAFALRDPDVARWVEDLAASLATRRDRLCAGLTAAGFDVVRPQGTYFVLADAASLGFDDGAALCRALPSLAGVVGVPVSAFTRAGSEADRALRSWVRFTFVKRDEVLDEAVRRLARLRA</sequence>
<protein>
    <submittedName>
        <fullName evidence="8">Aminotransferase class I and II</fullName>
    </submittedName>
</protein>
<evidence type="ECO:0000313" key="8">
    <source>
        <dbReference type="EMBL" id="AEE46957.1"/>
    </source>
</evidence>
<evidence type="ECO:0000259" key="7">
    <source>
        <dbReference type="Pfam" id="PF00155"/>
    </source>
</evidence>
<dbReference type="InterPro" id="IPR015421">
    <property type="entry name" value="PyrdxlP-dep_Trfase_major"/>
</dbReference>
<gene>
    <name evidence="8" type="ordered locus">Celf_2835</name>
</gene>
<dbReference type="EMBL" id="CP002666">
    <property type="protein sequence ID" value="AEE46957.1"/>
    <property type="molecule type" value="Genomic_DNA"/>
</dbReference>
<dbReference type="PANTHER" id="PTHR43807">
    <property type="entry name" value="FI04487P"/>
    <property type="match status" value="1"/>
</dbReference>
<dbReference type="Gene3D" id="3.90.1150.10">
    <property type="entry name" value="Aspartate Aminotransferase, domain 1"/>
    <property type="match status" value="1"/>
</dbReference>
<dbReference type="HOGENOM" id="CLU_017584_4_0_11"/>
<dbReference type="KEGG" id="cfi:Celf_2835"/>
<dbReference type="InterPro" id="IPR015424">
    <property type="entry name" value="PyrdxlP-dep_Trfase"/>
</dbReference>
<proteinExistence type="inferred from homology"/>
<reference evidence="8 9" key="1">
    <citation type="submission" date="2011-04" db="EMBL/GenBank/DDBJ databases">
        <title>Complete sequence of Cellulomonas fimi ATCC 484.</title>
        <authorList>
            <consortium name="US DOE Joint Genome Institute"/>
            <person name="Lucas S."/>
            <person name="Han J."/>
            <person name="Lapidus A."/>
            <person name="Cheng J.-F."/>
            <person name="Goodwin L."/>
            <person name="Pitluck S."/>
            <person name="Peters L."/>
            <person name="Chertkov O."/>
            <person name="Detter J.C."/>
            <person name="Han C."/>
            <person name="Tapia R."/>
            <person name="Land M."/>
            <person name="Hauser L."/>
            <person name="Kyrpides N."/>
            <person name="Ivanova N."/>
            <person name="Ovchinnikova G."/>
            <person name="Pagani I."/>
            <person name="Mead D."/>
            <person name="Brumm P."/>
            <person name="Woyke T."/>
        </authorList>
    </citation>
    <scope>NUCLEOTIDE SEQUENCE [LARGE SCALE GENOMIC DNA]</scope>
    <source>
        <strain evidence="9">ATCC 484 / DSM 20113 / JCM 1341 / NBRC 15513 / NCIMB 8980 / NCTC 7547</strain>
    </source>
</reference>
<dbReference type="InterPro" id="IPR004839">
    <property type="entry name" value="Aminotransferase_I/II_large"/>
</dbReference>
<dbReference type="eggNOG" id="COG0436">
    <property type="taxonomic scope" value="Bacteria"/>
</dbReference>
<dbReference type="STRING" id="590998.Celf_2835"/>
<dbReference type="FunFam" id="3.40.640.10:FF:000024">
    <property type="entry name" value="Kynurenine--oxoglutarate transaminase 3"/>
    <property type="match status" value="1"/>
</dbReference>
<comment type="similarity">
    <text evidence="2">Belongs to the class-I pyridoxal-phosphate-dependent aminotransferase family.</text>
</comment>
<dbReference type="NCBIfam" id="NF005855">
    <property type="entry name" value="PRK07777.1"/>
    <property type="match status" value="1"/>
</dbReference>